<reference evidence="2" key="1">
    <citation type="submission" date="2022-01" db="EMBL/GenBank/DDBJ databases">
        <title>Draft genome of Methanogenium marinum DSM 15558.</title>
        <authorList>
            <person name="Chen S.-C."/>
            <person name="You Y.-T."/>
        </authorList>
    </citation>
    <scope>NUCLEOTIDE SEQUENCE</scope>
    <source>
        <strain evidence="2">DSM 15558</strain>
    </source>
</reference>
<protein>
    <submittedName>
        <fullName evidence="2">Uncharacterized protein</fullName>
    </submittedName>
</protein>
<accession>A0A9Q4KU50</accession>
<proteinExistence type="predicted"/>
<keyword evidence="3" id="KW-1185">Reference proteome</keyword>
<dbReference type="RefSeq" id="WP_274925478.1">
    <property type="nucleotide sequence ID" value="NZ_JAKELO010000002.1"/>
</dbReference>
<name>A0A9Q4KU50_9EURY</name>
<sequence length="128" mass="14734">MLYCPDERFLYDTALETIRDYVMRSGTTSHNMQHHQYYPYMQSITSVQSHKYLCHRQENMTATKRIPVSEPVWTSLSELKKPGQTFDGLLAEIIGNEKEEENNSDDKSDTDNDGAGCNIPSPLQQKMI</sequence>
<evidence type="ECO:0000313" key="2">
    <source>
        <dbReference type="EMBL" id="MDE4908867.1"/>
    </source>
</evidence>
<comment type="caution">
    <text evidence="2">The sequence shown here is derived from an EMBL/GenBank/DDBJ whole genome shotgun (WGS) entry which is preliminary data.</text>
</comment>
<evidence type="ECO:0000256" key="1">
    <source>
        <dbReference type="SAM" id="MobiDB-lite"/>
    </source>
</evidence>
<dbReference type="Proteomes" id="UP001143747">
    <property type="component" value="Unassembled WGS sequence"/>
</dbReference>
<organism evidence="2 3">
    <name type="scientific">Methanogenium marinum</name>
    <dbReference type="NCBI Taxonomy" id="348610"/>
    <lineage>
        <taxon>Archaea</taxon>
        <taxon>Methanobacteriati</taxon>
        <taxon>Methanobacteriota</taxon>
        <taxon>Stenosarchaea group</taxon>
        <taxon>Methanomicrobia</taxon>
        <taxon>Methanomicrobiales</taxon>
        <taxon>Methanomicrobiaceae</taxon>
        <taxon>Methanogenium</taxon>
    </lineage>
</organism>
<dbReference type="AlphaFoldDB" id="A0A9Q4KU50"/>
<feature type="region of interest" description="Disordered" evidence="1">
    <location>
        <begin position="93"/>
        <end position="128"/>
    </location>
</feature>
<gene>
    <name evidence="2" type="ORF">L0665_09640</name>
</gene>
<evidence type="ECO:0000313" key="3">
    <source>
        <dbReference type="Proteomes" id="UP001143747"/>
    </source>
</evidence>
<dbReference type="EMBL" id="JAKELO010000002">
    <property type="protein sequence ID" value="MDE4908867.1"/>
    <property type="molecule type" value="Genomic_DNA"/>
</dbReference>